<evidence type="ECO:0000256" key="2">
    <source>
        <dbReference type="ARBA" id="ARBA00005745"/>
    </source>
</evidence>
<evidence type="ECO:0000313" key="11">
    <source>
        <dbReference type="Proteomes" id="UP000309215"/>
    </source>
</evidence>
<feature type="transmembrane region" description="Helical" evidence="8">
    <location>
        <begin position="167"/>
        <end position="193"/>
    </location>
</feature>
<dbReference type="Proteomes" id="UP000309215">
    <property type="component" value="Unassembled WGS sequence"/>
</dbReference>
<keyword evidence="4" id="KW-0997">Cell inner membrane</keyword>
<dbReference type="GO" id="GO:0015628">
    <property type="term" value="P:protein secretion by the type II secretion system"/>
    <property type="evidence" value="ECO:0007669"/>
    <property type="project" value="TreeGrafter"/>
</dbReference>
<comment type="subcellular location">
    <subcellularLocation>
        <location evidence="1">Cell inner membrane</location>
        <topology evidence="1">Multi-pass membrane protein</topology>
    </subcellularLocation>
</comment>
<feature type="domain" description="Type II secretion system protein GspF" evidence="9">
    <location>
        <begin position="273"/>
        <end position="395"/>
    </location>
</feature>
<feature type="transmembrane region" description="Helical" evidence="8">
    <location>
        <begin position="213"/>
        <end position="239"/>
    </location>
</feature>
<sequence length="406" mass="43967">MAEFAWEARARTGEVRKGVMDAENEAAVQTRLRGLQLNPTKITQKRKGLDLKNVTIGSGVSSQDLVKFTRQFATMIDAGLPLVQCLDILSNQEPNPRFQVALRDIKNSVEQGATFSDSLRRHPKIFDELFVNLVQAGEVGGILDTIMNRLAGYIEKRAKLARQVRGAMAYPTAVIIIMIVVIIVLMTFVIPAFEGMFAEFGAKDALPGLTKAVIATSRAFVSALPFTIVGSIGLVYGAIKFYQNPKGKRMAHKLMLKLPIFGPVMQKIAVARFTRTLGTLLGSGVPILDALDIVAKTAGNVIVEEGLVYARAKISEGKNMAEPLEEIKVFPGMVVQMVAVGEQTGALDTMLNKIADFYEEEVDVAVSALTSLLEPLLMVVVGAVVGVVLISMYLPIFSLAGNIKGE</sequence>
<keyword evidence="7 8" id="KW-0472">Membrane</keyword>
<keyword evidence="6 8" id="KW-1133">Transmembrane helix</keyword>
<dbReference type="PANTHER" id="PTHR30012">
    <property type="entry name" value="GENERAL SECRETION PATHWAY PROTEIN"/>
    <property type="match status" value="1"/>
</dbReference>
<comment type="similarity">
    <text evidence="2">Belongs to the GSP F family.</text>
</comment>
<evidence type="ECO:0000256" key="6">
    <source>
        <dbReference type="ARBA" id="ARBA00022989"/>
    </source>
</evidence>
<keyword evidence="11" id="KW-1185">Reference proteome</keyword>
<dbReference type="InterPro" id="IPR003004">
    <property type="entry name" value="GspF/PilC"/>
</dbReference>
<evidence type="ECO:0000259" key="9">
    <source>
        <dbReference type="Pfam" id="PF00482"/>
    </source>
</evidence>
<dbReference type="InterPro" id="IPR018076">
    <property type="entry name" value="T2SS_GspF_dom"/>
</dbReference>
<dbReference type="InterPro" id="IPR042094">
    <property type="entry name" value="T2SS_GspF_sf"/>
</dbReference>
<dbReference type="FunFam" id="1.20.81.30:FF:000001">
    <property type="entry name" value="Type II secretion system protein F"/>
    <property type="match status" value="2"/>
</dbReference>
<evidence type="ECO:0000256" key="3">
    <source>
        <dbReference type="ARBA" id="ARBA00022475"/>
    </source>
</evidence>
<accession>A0A4U1J5M5</accession>
<evidence type="ECO:0000256" key="7">
    <source>
        <dbReference type="ARBA" id="ARBA00023136"/>
    </source>
</evidence>
<dbReference type="PANTHER" id="PTHR30012:SF7">
    <property type="entry name" value="PROTEIN TRANSPORT PROTEIN HOFC HOMOLOG"/>
    <property type="match status" value="1"/>
</dbReference>
<evidence type="ECO:0000256" key="8">
    <source>
        <dbReference type="SAM" id="Phobius"/>
    </source>
</evidence>
<evidence type="ECO:0000256" key="5">
    <source>
        <dbReference type="ARBA" id="ARBA00022692"/>
    </source>
</evidence>
<dbReference type="AlphaFoldDB" id="A0A4U1J5M5"/>
<keyword evidence="3" id="KW-1003">Cell membrane</keyword>
<dbReference type="Gene3D" id="1.20.81.30">
    <property type="entry name" value="Type II secretion system (T2SS), domain F"/>
    <property type="match status" value="2"/>
</dbReference>
<dbReference type="OrthoDB" id="9805682at2"/>
<comment type="caution">
    <text evidence="10">The sequence shown here is derived from an EMBL/GenBank/DDBJ whole genome shotgun (WGS) entry which is preliminary data.</text>
</comment>
<protein>
    <submittedName>
        <fullName evidence="10">Type II secretion system F family protein</fullName>
    </submittedName>
</protein>
<feature type="domain" description="Type II secretion system protein GspF" evidence="9">
    <location>
        <begin position="68"/>
        <end position="191"/>
    </location>
</feature>
<evidence type="ECO:0000313" key="10">
    <source>
        <dbReference type="EMBL" id="TKD02053.1"/>
    </source>
</evidence>
<reference evidence="10 11" key="1">
    <citation type="submission" date="2019-04" db="EMBL/GenBank/DDBJ databases">
        <authorList>
            <person name="Li Y."/>
            <person name="Wang J."/>
        </authorList>
    </citation>
    <scope>NUCLEOTIDE SEQUENCE [LARGE SCALE GENOMIC DNA]</scope>
    <source>
        <strain evidence="10 11">DSM 14668</strain>
    </source>
</reference>
<dbReference type="Pfam" id="PF00482">
    <property type="entry name" value="T2SSF"/>
    <property type="match status" value="2"/>
</dbReference>
<feature type="transmembrane region" description="Helical" evidence="8">
    <location>
        <begin position="376"/>
        <end position="396"/>
    </location>
</feature>
<dbReference type="PRINTS" id="PR00812">
    <property type="entry name" value="BCTERIALGSPF"/>
</dbReference>
<dbReference type="RefSeq" id="WP_136932491.1">
    <property type="nucleotide sequence ID" value="NZ_SSMQ01000036.1"/>
</dbReference>
<gene>
    <name evidence="10" type="ORF">E8A74_29760</name>
</gene>
<dbReference type="GO" id="GO:0005886">
    <property type="term" value="C:plasma membrane"/>
    <property type="evidence" value="ECO:0007669"/>
    <property type="project" value="UniProtKB-SubCell"/>
</dbReference>
<organism evidence="10 11">
    <name type="scientific">Polyangium fumosum</name>
    <dbReference type="NCBI Taxonomy" id="889272"/>
    <lineage>
        <taxon>Bacteria</taxon>
        <taxon>Pseudomonadati</taxon>
        <taxon>Myxococcota</taxon>
        <taxon>Polyangia</taxon>
        <taxon>Polyangiales</taxon>
        <taxon>Polyangiaceae</taxon>
        <taxon>Polyangium</taxon>
    </lineage>
</organism>
<name>A0A4U1J5M5_9BACT</name>
<keyword evidence="5 8" id="KW-0812">Transmembrane</keyword>
<evidence type="ECO:0000256" key="4">
    <source>
        <dbReference type="ARBA" id="ARBA00022519"/>
    </source>
</evidence>
<evidence type="ECO:0000256" key="1">
    <source>
        <dbReference type="ARBA" id="ARBA00004429"/>
    </source>
</evidence>
<proteinExistence type="inferred from homology"/>
<dbReference type="EMBL" id="SSMQ01000036">
    <property type="protein sequence ID" value="TKD02053.1"/>
    <property type="molecule type" value="Genomic_DNA"/>
</dbReference>